<name>A0ABN0XNW7_9ACTN</name>
<comment type="catalytic activity">
    <reaction evidence="1 9">
        <text>an S-substituted glutathione + H2O = an S-substituted L-cysteinylglycine + L-glutamate</text>
        <dbReference type="Rhea" id="RHEA:59468"/>
        <dbReference type="ChEBI" id="CHEBI:15377"/>
        <dbReference type="ChEBI" id="CHEBI:29985"/>
        <dbReference type="ChEBI" id="CHEBI:90779"/>
        <dbReference type="ChEBI" id="CHEBI:143103"/>
        <dbReference type="EC" id="3.4.19.13"/>
    </reaction>
</comment>
<evidence type="ECO:0000256" key="3">
    <source>
        <dbReference type="ARBA" id="ARBA00009381"/>
    </source>
</evidence>
<dbReference type="SUPFAM" id="SSF56235">
    <property type="entry name" value="N-terminal nucleophile aminohydrolases (Ntn hydrolases)"/>
    <property type="match status" value="1"/>
</dbReference>
<evidence type="ECO:0000256" key="1">
    <source>
        <dbReference type="ARBA" id="ARBA00001049"/>
    </source>
</evidence>
<dbReference type="EC" id="2.3.2.2" evidence="9"/>
<dbReference type="InterPro" id="IPR043137">
    <property type="entry name" value="GGT_ssub_C"/>
</dbReference>
<keyword evidence="10" id="KW-0732">Signal</keyword>
<dbReference type="Gene3D" id="1.10.246.130">
    <property type="match status" value="1"/>
</dbReference>
<evidence type="ECO:0000313" key="11">
    <source>
        <dbReference type="EMBL" id="GAA0368688.1"/>
    </source>
</evidence>
<evidence type="ECO:0000256" key="7">
    <source>
        <dbReference type="ARBA" id="ARBA00023315"/>
    </source>
</evidence>
<dbReference type="PANTHER" id="PTHR43199">
    <property type="entry name" value="GLUTATHIONE HYDROLASE"/>
    <property type="match status" value="1"/>
</dbReference>
<dbReference type="EC" id="3.4.19.13" evidence="9"/>
<evidence type="ECO:0000256" key="8">
    <source>
        <dbReference type="ARBA" id="ARBA00047417"/>
    </source>
</evidence>
<feature type="signal peptide" evidence="10">
    <location>
        <begin position="1"/>
        <end position="32"/>
    </location>
</feature>
<evidence type="ECO:0000313" key="12">
    <source>
        <dbReference type="Proteomes" id="UP001500063"/>
    </source>
</evidence>
<dbReference type="RefSeq" id="WP_344121631.1">
    <property type="nucleotide sequence ID" value="NZ_BAAABW010000026.1"/>
</dbReference>
<keyword evidence="9" id="KW-0317">Glutathione biosynthesis</keyword>
<sequence length="609" mass="63532">MVRARTTTHRRLPVLAATAGLIAGLGIAPAAAAPAAARPPAKTPVAVGYGGAVASVDADASAAGIEVLRKGGNAVDAAVATAAALGVTEPYSAGIGGGGYLVYYDAKSHRVSTVDGRERAPLGAGADLFLEKGQPIPFADAVTSGLSVGTPGTPATWDTALRSWGSRSLGQVLKPAERIARDGFTVDATFRQQTADNESRFKDFPATAALFLPGGRPPAVGSTLKNPDLARTYEQLGRQGIGALYRGDLGRDLVRTVRKPPVDPKSRRVARPGGLTEADLRAYATKEQAPTRTTYRGLDVYGIAPSSSGGTTVAEALNILEHGDLSRLSEKTYLHRYIEASRIAFADRNRWVGDPSQESVPTKALTSKAFAGARACLMSDKRAMTSPLAPGDPRHPVPCGTRGKAAATPYEGDNTTHLTVADKWGNVVAYTLTIEQTGGSGITVPGRGFLLNNELTDFSFVPVTPGVHDPNLPGPGKRPRSSISPTIVLDHGRPAFALGSPGGATIITTALQTLLNHVDRGMPLVDAIAAPRASQRNAATTELEPALWDSPLRSRLEALGHAFKENPEIGAATGVQRLPDGRWVAAAERVRRGGGSALVVHPDGPLPKH</sequence>
<dbReference type="PRINTS" id="PR01210">
    <property type="entry name" value="GGTRANSPTASE"/>
</dbReference>
<comment type="catalytic activity">
    <reaction evidence="2 9">
        <text>glutathione + H2O = L-cysteinylglycine + L-glutamate</text>
        <dbReference type="Rhea" id="RHEA:28807"/>
        <dbReference type="ChEBI" id="CHEBI:15377"/>
        <dbReference type="ChEBI" id="CHEBI:29985"/>
        <dbReference type="ChEBI" id="CHEBI:57925"/>
        <dbReference type="ChEBI" id="CHEBI:61694"/>
        <dbReference type="EC" id="3.4.19.13"/>
    </reaction>
</comment>
<dbReference type="InterPro" id="IPR029055">
    <property type="entry name" value="Ntn_hydrolases_N"/>
</dbReference>
<gene>
    <name evidence="11" type="primary">ggt_2</name>
    <name evidence="11" type="ORF">GCM10010319_53270</name>
</gene>
<comment type="similarity">
    <text evidence="3 9">Belongs to the gamma-glutamyltransferase family.</text>
</comment>
<evidence type="ECO:0000256" key="9">
    <source>
        <dbReference type="RuleBase" id="RU368036"/>
    </source>
</evidence>
<evidence type="ECO:0000256" key="10">
    <source>
        <dbReference type="SAM" id="SignalP"/>
    </source>
</evidence>
<protein>
    <recommendedName>
        <fullName evidence="9">Glutathione hydrolase proenzyme</fullName>
        <ecNumber evidence="9">2.3.2.2</ecNumber>
        <ecNumber evidence="9">3.4.19.13</ecNumber>
    </recommendedName>
    <component>
        <recommendedName>
            <fullName evidence="9">Glutathione hydrolase large chain</fullName>
        </recommendedName>
    </component>
    <component>
        <recommendedName>
            <fullName evidence="9">Glutathione hydrolase small chain</fullName>
        </recommendedName>
    </component>
</protein>
<dbReference type="Pfam" id="PF01019">
    <property type="entry name" value="G_glu_transpept"/>
    <property type="match status" value="1"/>
</dbReference>
<comment type="caution">
    <text evidence="11">The sequence shown here is derived from an EMBL/GenBank/DDBJ whole genome shotgun (WGS) entry which is preliminary data.</text>
</comment>
<dbReference type="Proteomes" id="UP001500063">
    <property type="component" value="Unassembled WGS sequence"/>
</dbReference>
<comment type="pathway">
    <text evidence="9">Sulfur metabolism; glutathione metabolism.</text>
</comment>
<keyword evidence="4 9" id="KW-0808">Transferase</keyword>
<comment type="subunit">
    <text evidence="9">This enzyme consists of two polypeptide chains, which are synthesized in precursor form from a single polypeptide.</text>
</comment>
<keyword evidence="6 9" id="KW-0865">Zymogen</keyword>
<dbReference type="InterPro" id="IPR051792">
    <property type="entry name" value="GGT_bact"/>
</dbReference>
<dbReference type="EMBL" id="BAAABW010000026">
    <property type="protein sequence ID" value="GAA0368688.1"/>
    <property type="molecule type" value="Genomic_DNA"/>
</dbReference>
<accession>A0ABN0XNW7</accession>
<keyword evidence="7 9" id="KW-0012">Acyltransferase</keyword>
<dbReference type="InterPro" id="IPR043138">
    <property type="entry name" value="GGT_lsub"/>
</dbReference>
<comment type="catalytic activity">
    <reaction evidence="8 9">
        <text>an N-terminal (5-L-glutamyl)-[peptide] + an alpha-amino acid = 5-L-glutamyl amino acid + an N-terminal L-alpha-aminoacyl-[peptide]</text>
        <dbReference type="Rhea" id="RHEA:23904"/>
        <dbReference type="Rhea" id="RHEA-COMP:9780"/>
        <dbReference type="Rhea" id="RHEA-COMP:9795"/>
        <dbReference type="ChEBI" id="CHEBI:77644"/>
        <dbReference type="ChEBI" id="CHEBI:78597"/>
        <dbReference type="ChEBI" id="CHEBI:78599"/>
        <dbReference type="ChEBI" id="CHEBI:78608"/>
        <dbReference type="EC" id="2.3.2.2"/>
    </reaction>
</comment>
<feature type="chain" id="PRO_5046804818" description="Glutathione hydrolase proenzyme" evidence="10">
    <location>
        <begin position="33"/>
        <end position="609"/>
    </location>
</feature>
<dbReference type="InterPro" id="IPR000101">
    <property type="entry name" value="GGT_peptidase"/>
</dbReference>
<dbReference type="NCBIfam" id="TIGR00066">
    <property type="entry name" value="g_glut_trans"/>
    <property type="match status" value="1"/>
</dbReference>
<proteinExistence type="inferred from homology"/>
<evidence type="ECO:0000256" key="6">
    <source>
        <dbReference type="ARBA" id="ARBA00023145"/>
    </source>
</evidence>
<dbReference type="PANTHER" id="PTHR43199:SF1">
    <property type="entry name" value="GLUTATHIONE HYDROLASE PROENZYME"/>
    <property type="match status" value="1"/>
</dbReference>
<evidence type="ECO:0000256" key="2">
    <source>
        <dbReference type="ARBA" id="ARBA00001089"/>
    </source>
</evidence>
<dbReference type="Gene3D" id="3.60.20.40">
    <property type="match status" value="1"/>
</dbReference>
<evidence type="ECO:0000256" key="4">
    <source>
        <dbReference type="ARBA" id="ARBA00022679"/>
    </source>
</evidence>
<reference evidence="11 12" key="1">
    <citation type="journal article" date="2019" name="Int. J. Syst. Evol. Microbiol.">
        <title>The Global Catalogue of Microorganisms (GCM) 10K type strain sequencing project: providing services to taxonomists for standard genome sequencing and annotation.</title>
        <authorList>
            <consortium name="The Broad Institute Genomics Platform"/>
            <consortium name="The Broad Institute Genome Sequencing Center for Infectious Disease"/>
            <person name="Wu L."/>
            <person name="Ma J."/>
        </authorList>
    </citation>
    <scope>NUCLEOTIDE SEQUENCE [LARGE SCALE GENOMIC DNA]</scope>
    <source>
        <strain evidence="11 12">JCM 4565</strain>
    </source>
</reference>
<keyword evidence="12" id="KW-1185">Reference proteome</keyword>
<evidence type="ECO:0000256" key="5">
    <source>
        <dbReference type="ARBA" id="ARBA00022801"/>
    </source>
</evidence>
<comment type="PTM">
    <text evidence="9">Cleaved by autocatalysis into a large and a small subunit.</text>
</comment>
<organism evidence="11 12">
    <name type="scientific">Streptomyces blastmyceticus</name>
    <dbReference type="NCBI Taxonomy" id="68180"/>
    <lineage>
        <taxon>Bacteria</taxon>
        <taxon>Bacillati</taxon>
        <taxon>Actinomycetota</taxon>
        <taxon>Actinomycetes</taxon>
        <taxon>Kitasatosporales</taxon>
        <taxon>Streptomycetaceae</taxon>
        <taxon>Streptomyces</taxon>
    </lineage>
</organism>
<keyword evidence="5 9" id="KW-0378">Hydrolase</keyword>